<evidence type="ECO:0000256" key="1">
    <source>
        <dbReference type="ARBA" id="ARBA00007290"/>
    </source>
</evidence>
<gene>
    <name evidence="5" type="ORF">Glove_680g67</name>
</gene>
<dbReference type="AlphaFoldDB" id="A0A397G2U2"/>
<name>A0A397G2U2_9GLOM</name>
<evidence type="ECO:0000256" key="3">
    <source>
        <dbReference type="SAM" id="MobiDB-lite"/>
    </source>
</evidence>
<dbReference type="InterPro" id="IPR003323">
    <property type="entry name" value="OTU_dom"/>
</dbReference>
<dbReference type="InterPro" id="IPR047273">
    <property type="entry name" value="VRTN_OTU_dom"/>
</dbReference>
<evidence type="ECO:0000256" key="2">
    <source>
        <dbReference type="ARBA" id="ARBA00020188"/>
    </source>
</evidence>
<keyword evidence="6" id="KW-1185">Reference proteome</keyword>
<reference evidence="5 6" key="1">
    <citation type="submission" date="2018-08" db="EMBL/GenBank/DDBJ databases">
        <title>Genome and evolution of the arbuscular mycorrhizal fungus Diversispora epigaea (formerly Glomus versiforme) and its bacterial endosymbionts.</title>
        <authorList>
            <person name="Sun X."/>
            <person name="Fei Z."/>
            <person name="Harrison M."/>
        </authorList>
    </citation>
    <scope>NUCLEOTIDE SEQUENCE [LARGE SCALE GENOMIC DNA]</scope>
    <source>
        <strain evidence="5 6">IT104</strain>
    </source>
</reference>
<dbReference type="EMBL" id="PQFF01000549">
    <property type="protein sequence ID" value="RHZ45362.1"/>
    <property type="molecule type" value="Genomic_DNA"/>
</dbReference>
<evidence type="ECO:0000313" key="5">
    <source>
        <dbReference type="EMBL" id="RHZ45362.1"/>
    </source>
</evidence>
<organism evidence="5 6">
    <name type="scientific">Diversispora epigaea</name>
    <dbReference type="NCBI Taxonomy" id="1348612"/>
    <lineage>
        <taxon>Eukaryota</taxon>
        <taxon>Fungi</taxon>
        <taxon>Fungi incertae sedis</taxon>
        <taxon>Mucoromycota</taxon>
        <taxon>Glomeromycotina</taxon>
        <taxon>Glomeromycetes</taxon>
        <taxon>Diversisporales</taxon>
        <taxon>Diversisporaceae</taxon>
        <taxon>Diversispora</taxon>
    </lineage>
</organism>
<accession>A0A397G2U2</accession>
<feature type="region of interest" description="Disordered" evidence="3">
    <location>
        <begin position="306"/>
        <end position="353"/>
    </location>
</feature>
<feature type="region of interest" description="Disordered" evidence="3">
    <location>
        <begin position="268"/>
        <end position="291"/>
    </location>
</feature>
<dbReference type="CDD" id="cd22791">
    <property type="entry name" value="OTU_VRTN"/>
    <property type="match status" value="1"/>
</dbReference>
<dbReference type="Gene3D" id="3.90.70.80">
    <property type="match status" value="1"/>
</dbReference>
<dbReference type="OrthoDB" id="2424107at2759"/>
<evidence type="ECO:0000313" key="6">
    <source>
        <dbReference type="Proteomes" id="UP000266861"/>
    </source>
</evidence>
<dbReference type="Proteomes" id="UP000266861">
    <property type="component" value="Unassembled WGS sequence"/>
</dbReference>
<comment type="caution">
    <text evidence="5">The sequence shown here is derived from an EMBL/GenBank/DDBJ whole genome shotgun (WGS) entry which is preliminary data.</text>
</comment>
<dbReference type="PANTHER" id="PTHR16081">
    <property type="entry name" value="VERTNIN"/>
    <property type="match status" value="1"/>
</dbReference>
<dbReference type="GO" id="GO:0000785">
    <property type="term" value="C:chromatin"/>
    <property type="evidence" value="ECO:0007669"/>
    <property type="project" value="TreeGrafter"/>
</dbReference>
<dbReference type="PROSITE" id="PS50802">
    <property type="entry name" value="OTU"/>
    <property type="match status" value="1"/>
</dbReference>
<protein>
    <recommendedName>
        <fullName evidence="2">Vertnin</fullName>
    </recommendedName>
</protein>
<feature type="region of interest" description="Disordered" evidence="3">
    <location>
        <begin position="393"/>
        <end position="416"/>
    </location>
</feature>
<feature type="compositionally biased region" description="Polar residues" evidence="3">
    <location>
        <begin position="401"/>
        <end position="416"/>
    </location>
</feature>
<feature type="domain" description="OTU" evidence="4">
    <location>
        <begin position="71"/>
        <end position="262"/>
    </location>
</feature>
<comment type="similarity">
    <text evidence="1">Belongs to the vertnin family.</text>
</comment>
<dbReference type="GO" id="GO:0006357">
    <property type="term" value="P:regulation of transcription by RNA polymerase II"/>
    <property type="evidence" value="ECO:0007669"/>
    <property type="project" value="TreeGrafter"/>
</dbReference>
<sequence>MGNETVLEILNRISFFLQKEKNLTNLSRIESYASQFPTHSIIDINFHCSKLPRTKEDRGAQWLLPPEYHHLRCYKSTGDGNCLFNSVSLLITGTEKIAPKFRLLTVLELMKNIKHYLDVPIFKKSIIYSNEAFQAAERFNNNNNNNKEFDKQFVYLQELSLICKPGNWCGMVAIYGLSSVLQRKICSIFPPVKQKLLINTYNKLIEPRLDVNNNNNNNNEEIYHDPIHIFWTNISVTSKQKAITFLKSDLIQTNHFVPCIKARDEQTRSVSRSNAVHDGQARNAPSNLSHKSLVQPNNVLHHNRAESSNVLNNDRAESDNVPHNNRAESRNNNRVESGNVPHHHRAESRNLLNNNRVESDNMLHHNRAESSNVPAESNNVAHRKHEILVRRNKRKLDHQETPQSSTRKIRTSNGVSVRQEPLLTGRIRKKSYVQERPEKTIPKIYQEITPIRLNKRKLSEENMFSKKIEEITK</sequence>
<proteinExistence type="inferred from homology"/>
<dbReference type="InterPro" id="IPR038822">
    <property type="entry name" value="Vertnin-like"/>
</dbReference>
<feature type="compositionally biased region" description="Basic and acidic residues" evidence="3">
    <location>
        <begin position="314"/>
        <end position="333"/>
    </location>
</feature>
<dbReference type="Pfam" id="PF02338">
    <property type="entry name" value="OTU"/>
    <property type="match status" value="1"/>
</dbReference>
<dbReference type="PANTHER" id="PTHR16081:SF0">
    <property type="entry name" value="VERTNIN"/>
    <property type="match status" value="1"/>
</dbReference>
<evidence type="ECO:0000259" key="4">
    <source>
        <dbReference type="PROSITE" id="PS50802"/>
    </source>
</evidence>